<dbReference type="Gene3D" id="2.60.40.10">
    <property type="entry name" value="Immunoglobulins"/>
    <property type="match status" value="2"/>
</dbReference>
<dbReference type="InterPro" id="IPR006048">
    <property type="entry name" value="A-amylase/branching_C"/>
</dbReference>
<dbReference type="Pfam" id="PF00128">
    <property type="entry name" value="Alpha-amylase"/>
    <property type="match status" value="1"/>
</dbReference>
<organism evidence="12">
    <name type="scientific">freshwater metagenome</name>
    <dbReference type="NCBI Taxonomy" id="449393"/>
    <lineage>
        <taxon>unclassified sequences</taxon>
        <taxon>metagenomes</taxon>
        <taxon>ecological metagenomes</taxon>
    </lineage>
</organism>
<dbReference type="InterPro" id="IPR054169">
    <property type="entry name" value="GlgB_N"/>
</dbReference>
<keyword evidence="8" id="KW-0320">Glycogen biosynthesis</keyword>
<dbReference type="GO" id="GO:0005829">
    <property type="term" value="C:cytosol"/>
    <property type="evidence" value="ECO:0007669"/>
    <property type="project" value="TreeGrafter"/>
</dbReference>
<dbReference type="UniPathway" id="UPA00164"/>
<dbReference type="NCBIfam" id="NF003811">
    <property type="entry name" value="PRK05402.1"/>
    <property type="match status" value="1"/>
</dbReference>
<dbReference type="Pfam" id="PF02806">
    <property type="entry name" value="Alpha-amylase_C"/>
    <property type="match status" value="1"/>
</dbReference>
<dbReference type="GO" id="GO:0003844">
    <property type="term" value="F:1,4-alpha-glucan branching enzyme activity"/>
    <property type="evidence" value="ECO:0007669"/>
    <property type="project" value="UniProtKB-EC"/>
</dbReference>
<dbReference type="CDD" id="cd02855">
    <property type="entry name" value="E_set_GBE_prok_N"/>
    <property type="match status" value="1"/>
</dbReference>
<dbReference type="Gene3D" id="3.20.20.80">
    <property type="entry name" value="Glycosidases"/>
    <property type="match status" value="1"/>
</dbReference>
<evidence type="ECO:0000256" key="9">
    <source>
        <dbReference type="ARBA" id="ARBA00023277"/>
    </source>
</evidence>
<comment type="pathway">
    <text evidence="2">Glycan biosynthesis; glycogen biosynthesis.</text>
</comment>
<evidence type="ECO:0000313" key="12">
    <source>
        <dbReference type="EMBL" id="CAB4889201.1"/>
    </source>
</evidence>
<dbReference type="SMART" id="SM00642">
    <property type="entry name" value="Aamy"/>
    <property type="match status" value="1"/>
</dbReference>
<protein>
    <recommendedName>
        <fullName evidence="4">1,4-alpha-glucan branching enzyme</fullName>
        <ecNumber evidence="4">2.4.1.18</ecNumber>
    </recommendedName>
</protein>
<dbReference type="CDD" id="cd11322">
    <property type="entry name" value="AmyAc_Glg_BE"/>
    <property type="match status" value="1"/>
</dbReference>
<name>A0A6J7F330_9ZZZZ</name>
<dbReference type="HAMAP" id="MF_00685">
    <property type="entry name" value="GlgB"/>
    <property type="match status" value="1"/>
</dbReference>
<dbReference type="InterPro" id="IPR013780">
    <property type="entry name" value="Glyco_hydro_b"/>
</dbReference>
<evidence type="ECO:0000256" key="2">
    <source>
        <dbReference type="ARBA" id="ARBA00004964"/>
    </source>
</evidence>
<evidence type="ECO:0000256" key="6">
    <source>
        <dbReference type="ARBA" id="ARBA00022676"/>
    </source>
</evidence>
<dbReference type="Pfam" id="PF22019">
    <property type="entry name" value="GlgB_N"/>
    <property type="match status" value="1"/>
</dbReference>
<gene>
    <name evidence="12" type="ORF">UFOPK3495_00210</name>
    <name evidence="13" type="ORF">UFOPK4237_00939</name>
</gene>
<dbReference type="InterPro" id="IPR006047">
    <property type="entry name" value="GH13_cat_dom"/>
</dbReference>
<dbReference type="FunFam" id="2.60.40.1180:FF:000002">
    <property type="entry name" value="1,4-alpha-glucan branching enzyme GlgB"/>
    <property type="match status" value="1"/>
</dbReference>
<dbReference type="SUPFAM" id="SSF81296">
    <property type="entry name" value="E set domains"/>
    <property type="match status" value="2"/>
</dbReference>
<evidence type="ECO:0000256" key="8">
    <source>
        <dbReference type="ARBA" id="ARBA00023056"/>
    </source>
</evidence>
<sequence>MASNATTRVPASTADLDRIVDGTHHDPHTILGPHANTDSVTIRVLRPLADAVEILTPTSRIPMTHEHRGVWFAIVPDPLVPAYQVETTYNAESVVTDDSYRFLPTLGEIDLHLIGEGRHEELWTVLGAHVHTYESPFGNVRGTSFAVWAPSAQGVRVSGDFNFWDGSTHPMRSLGSTGVWELFIPAVDNGSTYKYQVHGHDGVWRDKADPMAYATEVPPASGSKVFTSQHIWQDQGWLDKRAASDPHRSPISIYEVHLGSWRKGLSYLELASALVEYVLDSGFTHVEFMPLAEHPYSPSWGYHVTSYFAPSSRFGSPDDLRFLIDALHTANIGVIVDWVPAHFATDPWALAKFDGTALYEHPDPRRGEHPDWGSFIFNYGRTEVRNFLVANAVYWLEEYHVDGLRVDGVASMLYLDYSRKDGEWYPNQFGGRENLDAVQFLQEMNATVYKRVPGVMTIAEESTAWPGVTQPTFNGGLGFGFKWNMGWMHDSLDYVKHDPIHRQHHHNEMTFSMVYAYSERFILPISHDEVVHGKGSLIGKMPGDRWQQLANLRAYLGFMWAHPGKNLLFMGSEFAQSQEWNSEKSLEWWLLEYPEHSGTLAAVRDLNQMYQSTPALWQLDDEPRGFDWINANDAEANIFAWLRWDEAGNCVAVIINMSPNPHLNFRISLPFIGEWVEILNTDSLIYGGSGMGNQGAVQALPLAWSGRPASAEIVVPPLSAIYLSFDRTRR</sequence>
<dbReference type="Gene3D" id="2.60.40.1180">
    <property type="entry name" value="Golgi alpha-mannosidase II"/>
    <property type="match status" value="1"/>
</dbReference>
<feature type="compositionally biased region" description="Polar residues" evidence="10">
    <location>
        <begin position="1"/>
        <end position="10"/>
    </location>
</feature>
<dbReference type="GO" id="GO:0043169">
    <property type="term" value="F:cation binding"/>
    <property type="evidence" value="ECO:0007669"/>
    <property type="project" value="InterPro"/>
</dbReference>
<evidence type="ECO:0000256" key="1">
    <source>
        <dbReference type="ARBA" id="ARBA00000826"/>
    </source>
</evidence>
<dbReference type="PANTHER" id="PTHR43651:SF3">
    <property type="entry name" value="1,4-ALPHA-GLUCAN-BRANCHING ENZYME"/>
    <property type="match status" value="1"/>
</dbReference>
<keyword evidence="9" id="KW-0119">Carbohydrate metabolism</keyword>
<reference evidence="12" key="1">
    <citation type="submission" date="2020-05" db="EMBL/GenBank/DDBJ databases">
        <authorList>
            <person name="Chiriac C."/>
            <person name="Salcher M."/>
            <person name="Ghai R."/>
            <person name="Kavagutti S V."/>
        </authorList>
    </citation>
    <scope>NUCLEOTIDE SEQUENCE</scope>
</reference>
<dbReference type="EMBL" id="CAFBPZ010000057">
    <property type="protein sequence ID" value="CAB5039133.1"/>
    <property type="molecule type" value="Genomic_DNA"/>
</dbReference>
<evidence type="ECO:0000313" key="13">
    <source>
        <dbReference type="EMBL" id="CAB5039133.1"/>
    </source>
</evidence>
<evidence type="ECO:0000256" key="4">
    <source>
        <dbReference type="ARBA" id="ARBA00012541"/>
    </source>
</evidence>
<dbReference type="NCBIfam" id="NF008967">
    <property type="entry name" value="PRK12313.1"/>
    <property type="match status" value="1"/>
</dbReference>
<evidence type="ECO:0000256" key="3">
    <source>
        <dbReference type="ARBA" id="ARBA00009000"/>
    </source>
</evidence>
<dbReference type="PANTHER" id="PTHR43651">
    <property type="entry name" value="1,4-ALPHA-GLUCAN-BRANCHING ENZYME"/>
    <property type="match status" value="1"/>
</dbReference>
<evidence type="ECO:0000256" key="7">
    <source>
        <dbReference type="ARBA" id="ARBA00022679"/>
    </source>
</evidence>
<dbReference type="InterPro" id="IPR013783">
    <property type="entry name" value="Ig-like_fold"/>
</dbReference>
<dbReference type="AlphaFoldDB" id="A0A6J7F330"/>
<dbReference type="SUPFAM" id="SSF51445">
    <property type="entry name" value="(Trans)glycosidases"/>
    <property type="match status" value="1"/>
</dbReference>
<dbReference type="FunFam" id="3.20.20.80:FF:000003">
    <property type="entry name" value="1,4-alpha-glucan branching enzyme GlgB"/>
    <property type="match status" value="1"/>
</dbReference>
<dbReference type="FunFam" id="2.60.40.10:FF:000169">
    <property type="entry name" value="1,4-alpha-glucan branching enzyme GlgB"/>
    <property type="match status" value="1"/>
</dbReference>
<keyword evidence="7" id="KW-0808">Transferase</keyword>
<accession>A0A6J7F330</accession>
<comment type="similarity">
    <text evidence="3">Belongs to the glycosyl hydrolase 13 family. GlgB subfamily.</text>
</comment>
<dbReference type="InterPro" id="IPR004193">
    <property type="entry name" value="Glyco_hydro_13_N"/>
</dbReference>
<keyword evidence="5" id="KW-0321">Glycogen metabolism</keyword>
<dbReference type="InterPro" id="IPR037439">
    <property type="entry name" value="Branching_enzy"/>
</dbReference>
<dbReference type="PIRSF" id="PIRSF000463">
    <property type="entry name" value="GlgB"/>
    <property type="match status" value="1"/>
</dbReference>
<dbReference type="InterPro" id="IPR014756">
    <property type="entry name" value="Ig_E-set"/>
</dbReference>
<evidence type="ECO:0000256" key="10">
    <source>
        <dbReference type="SAM" id="MobiDB-lite"/>
    </source>
</evidence>
<dbReference type="GO" id="GO:0004553">
    <property type="term" value="F:hydrolase activity, hydrolyzing O-glycosyl compounds"/>
    <property type="evidence" value="ECO:0007669"/>
    <property type="project" value="InterPro"/>
</dbReference>
<proteinExistence type="inferred from homology"/>
<dbReference type="InterPro" id="IPR006407">
    <property type="entry name" value="GlgB"/>
</dbReference>
<dbReference type="InterPro" id="IPR044143">
    <property type="entry name" value="GlgB_N_E_set_prok"/>
</dbReference>
<keyword evidence="6" id="KW-0328">Glycosyltransferase</keyword>
<dbReference type="EC" id="2.4.1.18" evidence="4"/>
<comment type="catalytic activity">
    <reaction evidence="1">
        <text>Transfers a segment of a (1-&gt;4)-alpha-D-glucan chain to a primary hydroxy group in a similar glucan chain.</text>
        <dbReference type="EC" id="2.4.1.18"/>
    </reaction>
</comment>
<dbReference type="Pfam" id="PF02922">
    <property type="entry name" value="CBM_48"/>
    <property type="match status" value="1"/>
</dbReference>
<dbReference type="GO" id="GO:0005978">
    <property type="term" value="P:glycogen biosynthetic process"/>
    <property type="evidence" value="ECO:0007669"/>
    <property type="project" value="UniProtKB-UniPathway"/>
</dbReference>
<dbReference type="InterPro" id="IPR017853">
    <property type="entry name" value="GH"/>
</dbReference>
<dbReference type="NCBIfam" id="TIGR01515">
    <property type="entry name" value="branching_enzym"/>
    <property type="match status" value="1"/>
</dbReference>
<dbReference type="SUPFAM" id="SSF51011">
    <property type="entry name" value="Glycosyl hydrolase domain"/>
    <property type="match status" value="1"/>
</dbReference>
<feature type="region of interest" description="Disordered" evidence="10">
    <location>
        <begin position="1"/>
        <end position="20"/>
    </location>
</feature>
<feature type="domain" description="Glycosyl hydrolase family 13 catalytic" evidence="11">
    <location>
        <begin position="255"/>
        <end position="604"/>
    </location>
</feature>
<evidence type="ECO:0000256" key="5">
    <source>
        <dbReference type="ARBA" id="ARBA00022600"/>
    </source>
</evidence>
<dbReference type="EMBL" id="CAFBMC010000006">
    <property type="protein sequence ID" value="CAB4889201.1"/>
    <property type="molecule type" value="Genomic_DNA"/>
</dbReference>
<evidence type="ECO:0000259" key="11">
    <source>
        <dbReference type="SMART" id="SM00642"/>
    </source>
</evidence>